<dbReference type="STRING" id="89784.SAMN04489725_10541"/>
<evidence type="ECO:0000256" key="1">
    <source>
        <dbReference type="ARBA" id="ARBA00001946"/>
    </source>
</evidence>
<dbReference type="Pfam" id="PF00293">
    <property type="entry name" value="NUDIX"/>
    <property type="match status" value="1"/>
</dbReference>
<dbReference type="InterPro" id="IPR000086">
    <property type="entry name" value="NUDIX_hydrolase_dom"/>
</dbReference>
<dbReference type="PROSITE" id="PS00893">
    <property type="entry name" value="NUDIX_BOX"/>
    <property type="match status" value="1"/>
</dbReference>
<dbReference type="GO" id="GO:0019693">
    <property type="term" value="P:ribose phosphate metabolic process"/>
    <property type="evidence" value="ECO:0007669"/>
    <property type="project" value="TreeGrafter"/>
</dbReference>
<proteinExistence type="inferred from homology"/>
<dbReference type="InterPro" id="IPR020476">
    <property type="entry name" value="Nudix_hydrolase"/>
</dbReference>
<keyword evidence="6" id="KW-1185">Reference proteome</keyword>
<dbReference type="PROSITE" id="PS51462">
    <property type="entry name" value="NUDIX"/>
    <property type="match status" value="1"/>
</dbReference>
<dbReference type="Gene3D" id="3.90.79.10">
    <property type="entry name" value="Nucleoside Triphosphate Pyrophosphohydrolase"/>
    <property type="match status" value="1"/>
</dbReference>
<evidence type="ECO:0000256" key="3">
    <source>
        <dbReference type="RuleBase" id="RU003476"/>
    </source>
</evidence>
<dbReference type="SUPFAM" id="SSF55811">
    <property type="entry name" value="Nudix"/>
    <property type="match status" value="1"/>
</dbReference>
<dbReference type="InterPro" id="IPR015797">
    <property type="entry name" value="NUDIX_hydrolase-like_dom_sf"/>
</dbReference>
<dbReference type="EMBL" id="FNOJ01000005">
    <property type="protein sequence ID" value="SDW37976.1"/>
    <property type="molecule type" value="Genomic_DNA"/>
</dbReference>
<sequence length="177" mass="20037">MIHHEETIGEESLFTGRMIQLKRLTVKLPNGSTSTREVVVHPGAVAVLAEVKPGSIVLVQQYRKPCEKILWEIPAGKLEPGEAPEQAALRELAEETGYVAKDVQLVHRFFTAPGFTNERLHVYFTSVVEAGEVHPDADEFVEARLFTRDEVERMLENGEIEDAKTLVALYWWRQNGR</sequence>
<evidence type="ECO:0000313" key="6">
    <source>
        <dbReference type="Proteomes" id="UP000182589"/>
    </source>
</evidence>
<evidence type="ECO:0000313" key="5">
    <source>
        <dbReference type="EMBL" id="SDW37976.1"/>
    </source>
</evidence>
<accession>A0A1H2T200</accession>
<dbReference type="AlphaFoldDB" id="A0A1H2T200"/>
<dbReference type="CDD" id="cd03424">
    <property type="entry name" value="NUDIX_ADPRase_Nudt5_UGPPase_Nudt14"/>
    <property type="match status" value="1"/>
</dbReference>
<organism evidence="5 6">
    <name type="scientific">Alicyclobacillus hesperidum</name>
    <dbReference type="NCBI Taxonomy" id="89784"/>
    <lineage>
        <taxon>Bacteria</taxon>
        <taxon>Bacillati</taxon>
        <taxon>Bacillota</taxon>
        <taxon>Bacilli</taxon>
        <taxon>Bacillales</taxon>
        <taxon>Alicyclobacillaceae</taxon>
        <taxon>Alicyclobacillus</taxon>
    </lineage>
</organism>
<protein>
    <submittedName>
        <fullName evidence="5">ADP-ribose pyrophosphatase</fullName>
    </submittedName>
</protein>
<comment type="similarity">
    <text evidence="3">Belongs to the Nudix hydrolase family.</text>
</comment>
<feature type="domain" description="Nudix hydrolase" evidence="4">
    <location>
        <begin position="39"/>
        <end position="168"/>
    </location>
</feature>
<dbReference type="Proteomes" id="UP000182589">
    <property type="component" value="Unassembled WGS sequence"/>
</dbReference>
<dbReference type="FunFam" id="3.90.79.10:FF:000024">
    <property type="entry name" value="ADP-ribose pyrophosphatase"/>
    <property type="match status" value="1"/>
</dbReference>
<dbReference type="PANTHER" id="PTHR11839:SF18">
    <property type="entry name" value="NUDIX HYDROLASE DOMAIN-CONTAINING PROTEIN"/>
    <property type="match status" value="1"/>
</dbReference>
<dbReference type="GO" id="GO:0006753">
    <property type="term" value="P:nucleoside phosphate metabolic process"/>
    <property type="evidence" value="ECO:0007669"/>
    <property type="project" value="TreeGrafter"/>
</dbReference>
<evidence type="ECO:0000259" key="4">
    <source>
        <dbReference type="PROSITE" id="PS51462"/>
    </source>
</evidence>
<dbReference type="InterPro" id="IPR020084">
    <property type="entry name" value="NUDIX_hydrolase_CS"/>
</dbReference>
<dbReference type="GO" id="GO:0016462">
    <property type="term" value="F:pyrophosphatase activity"/>
    <property type="evidence" value="ECO:0007669"/>
    <property type="project" value="UniProtKB-ARBA"/>
</dbReference>
<dbReference type="RefSeq" id="WP_006446234.1">
    <property type="nucleotide sequence ID" value="NZ_FNOJ01000005.1"/>
</dbReference>
<reference evidence="6" key="1">
    <citation type="submission" date="2016-10" db="EMBL/GenBank/DDBJ databases">
        <authorList>
            <person name="Varghese N."/>
        </authorList>
    </citation>
    <scope>NUCLEOTIDE SEQUENCE [LARGE SCALE GENOMIC DNA]</scope>
    <source>
        <strain evidence="6">DSM 12489</strain>
    </source>
</reference>
<evidence type="ECO:0000256" key="2">
    <source>
        <dbReference type="ARBA" id="ARBA00022801"/>
    </source>
</evidence>
<gene>
    <name evidence="5" type="ORF">SAMN04489725_10541</name>
</gene>
<name>A0A1H2T200_9BACL</name>
<keyword evidence="2 3" id="KW-0378">Hydrolase</keyword>
<comment type="cofactor">
    <cofactor evidence="1">
        <name>Mg(2+)</name>
        <dbReference type="ChEBI" id="CHEBI:18420"/>
    </cofactor>
</comment>
<dbReference type="GO" id="GO:0005829">
    <property type="term" value="C:cytosol"/>
    <property type="evidence" value="ECO:0007669"/>
    <property type="project" value="TreeGrafter"/>
</dbReference>
<dbReference type="PANTHER" id="PTHR11839">
    <property type="entry name" value="UDP/ADP-SUGAR PYROPHOSPHATASE"/>
    <property type="match status" value="1"/>
</dbReference>
<dbReference type="PRINTS" id="PR00502">
    <property type="entry name" value="NUDIXFAMILY"/>
</dbReference>